<keyword evidence="4" id="KW-0732">Signal</keyword>
<comment type="similarity">
    <text evidence="2">Belongs to the bacterial solute-binding protein 5 family.</text>
</comment>
<dbReference type="InterPro" id="IPR030678">
    <property type="entry name" value="Peptide/Ni-bd"/>
</dbReference>
<feature type="domain" description="Solute-binding protein family 5" evidence="6">
    <location>
        <begin position="80"/>
        <end position="447"/>
    </location>
</feature>
<dbReference type="Gene3D" id="3.90.76.10">
    <property type="entry name" value="Dipeptide-binding Protein, Domain 1"/>
    <property type="match status" value="1"/>
</dbReference>
<name>A0A968KYH7_9SPIO</name>
<comment type="caution">
    <text evidence="7">The sequence shown here is derived from an EMBL/GenBank/DDBJ whole genome shotgun (WGS) entry which is preliminary data.</text>
</comment>
<sequence length="537" mass="62952">MSLRKKEKHKYQEPIILGIMALMLMVIFIVHLEKKRDKSVFRYGMLTEISLDIHHTRNPEIATIYRHIIEPLYIMDDAGQIIPWLTEDLPKISADGRRYHFTLRPHLSFHDGSQVSSYDVEFVFTRMFHPKYPSINYELFEAIEGSREMLRGEINYLSGFTVIDDLNFVIELDYPFALFLAYLTMPHAGIYARQAYLQEPQAWGEEVLVGSGPYRVAWADKGERIALSRFREYHGDLAVTKQLIFSFYPSIEEVFRAYKQGSIDMMQLPFSYYKKYFRDIEFSHLAFVHRVGYTNILFNQDKPPVSNLLIRQAIAHAVDRDRLNQHIYAGLARPVYHFLPEEIVINKSSHPLLPSHDLVRARELVKQAGYPNGVRIVVQYSEEIMDREVWFELADQLKRANIHLILLEQHSFLWRKELSDGSISMVIGRWIPNIPRLDALLYGVLSSKLNRKWSMNYHNDQVDRWLHEARYTENIRTREGIYRQVEEVAIAKDLALLPILSVPHIFLIQPHISYRPDAHIHLDFTGDLHSEPMDITS</sequence>
<feature type="transmembrane region" description="Helical" evidence="5">
    <location>
        <begin position="15"/>
        <end position="32"/>
    </location>
</feature>
<keyword evidence="8" id="KW-1185">Reference proteome</keyword>
<evidence type="ECO:0000256" key="4">
    <source>
        <dbReference type="ARBA" id="ARBA00022729"/>
    </source>
</evidence>
<dbReference type="PIRSF" id="PIRSF002741">
    <property type="entry name" value="MppA"/>
    <property type="match status" value="1"/>
</dbReference>
<dbReference type="AlphaFoldDB" id="A0A968KYH7"/>
<protein>
    <submittedName>
        <fullName evidence="7">ABC transporter substrate-binding protein</fullName>
    </submittedName>
</protein>
<dbReference type="CDD" id="cd00995">
    <property type="entry name" value="PBP2_NikA_DppA_OppA_like"/>
    <property type="match status" value="1"/>
</dbReference>
<dbReference type="InterPro" id="IPR039424">
    <property type="entry name" value="SBP_5"/>
</dbReference>
<dbReference type="PANTHER" id="PTHR30290">
    <property type="entry name" value="PERIPLASMIC BINDING COMPONENT OF ABC TRANSPORTER"/>
    <property type="match status" value="1"/>
</dbReference>
<dbReference type="PANTHER" id="PTHR30290:SF10">
    <property type="entry name" value="PERIPLASMIC OLIGOPEPTIDE-BINDING PROTEIN-RELATED"/>
    <property type="match status" value="1"/>
</dbReference>
<reference evidence="7" key="1">
    <citation type="submission" date="2020-03" db="EMBL/GenBank/DDBJ databases">
        <title>Spirochaetal bacteria isolated from arthropods constitute a novel genus Entomospira genus novum within the order Spirochaetales.</title>
        <authorList>
            <person name="Grana-Miraglia L."/>
            <person name="Sikutova S."/>
            <person name="Fingerle V."/>
            <person name="Sing A."/>
            <person name="Castillo-Ramirez S."/>
            <person name="Margos G."/>
            <person name="Rudolf I."/>
        </authorList>
    </citation>
    <scope>NUCLEOTIDE SEQUENCE</scope>
    <source>
        <strain evidence="7">BR208</strain>
    </source>
</reference>
<keyword evidence="5" id="KW-1133">Transmembrane helix</keyword>
<dbReference type="Proteomes" id="UP000752013">
    <property type="component" value="Unassembled WGS sequence"/>
</dbReference>
<evidence type="ECO:0000256" key="1">
    <source>
        <dbReference type="ARBA" id="ARBA00004196"/>
    </source>
</evidence>
<dbReference type="Gene3D" id="3.10.105.10">
    <property type="entry name" value="Dipeptide-binding Protein, Domain 3"/>
    <property type="match status" value="1"/>
</dbReference>
<evidence type="ECO:0000256" key="3">
    <source>
        <dbReference type="ARBA" id="ARBA00022448"/>
    </source>
</evidence>
<comment type="subcellular location">
    <subcellularLocation>
        <location evidence="1">Cell envelope</location>
    </subcellularLocation>
</comment>
<dbReference type="Gene3D" id="3.40.190.10">
    <property type="entry name" value="Periplasmic binding protein-like II"/>
    <property type="match status" value="1"/>
</dbReference>
<dbReference type="GO" id="GO:0030288">
    <property type="term" value="C:outer membrane-bounded periplasmic space"/>
    <property type="evidence" value="ECO:0007669"/>
    <property type="project" value="UniProtKB-ARBA"/>
</dbReference>
<gene>
    <name evidence="7" type="ORF">HCT46_06630</name>
</gene>
<keyword evidence="5" id="KW-0472">Membrane</keyword>
<dbReference type="GO" id="GO:1904680">
    <property type="term" value="F:peptide transmembrane transporter activity"/>
    <property type="evidence" value="ECO:0007669"/>
    <property type="project" value="TreeGrafter"/>
</dbReference>
<proteinExistence type="inferred from homology"/>
<dbReference type="GO" id="GO:0015833">
    <property type="term" value="P:peptide transport"/>
    <property type="evidence" value="ECO:0007669"/>
    <property type="project" value="TreeGrafter"/>
</dbReference>
<evidence type="ECO:0000313" key="8">
    <source>
        <dbReference type="Proteomes" id="UP000752013"/>
    </source>
</evidence>
<keyword evidence="5" id="KW-0812">Transmembrane</keyword>
<keyword evidence="3" id="KW-0813">Transport</keyword>
<dbReference type="RefSeq" id="WP_167704158.1">
    <property type="nucleotide sequence ID" value="NZ_CP118169.1"/>
</dbReference>
<dbReference type="Pfam" id="PF00496">
    <property type="entry name" value="SBP_bac_5"/>
    <property type="match status" value="1"/>
</dbReference>
<dbReference type="GO" id="GO:0043190">
    <property type="term" value="C:ATP-binding cassette (ABC) transporter complex"/>
    <property type="evidence" value="ECO:0007669"/>
    <property type="project" value="InterPro"/>
</dbReference>
<evidence type="ECO:0000259" key="6">
    <source>
        <dbReference type="Pfam" id="PF00496"/>
    </source>
</evidence>
<dbReference type="SUPFAM" id="SSF53850">
    <property type="entry name" value="Periplasmic binding protein-like II"/>
    <property type="match status" value="1"/>
</dbReference>
<accession>A0A968KYH7</accession>
<dbReference type="EMBL" id="JAATLK010000002">
    <property type="protein sequence ID" value="NIZ47582.1"/>
    <property type="molecule type" value="Genomic_DNA"/>
</dbReference>
<dbReference type="InterPro" id="IPR000914">
    <property type="entry name" value="SBP_5_dom"/>
</dbReference>
<evidence type="ECO:0000256" key="2">
    <source>
        <dbReference type="ARBA" id="ARBA00005695"/>
    </source>
</evidence>
<organism evidence="7 8">
    <name type="scientific">Entomospira nematocerorum</name>
    <dbReference type="NCBI Taxonomy" id="2719987"/>
    <lineage>
        <taxon>Bacteria</taxon>
        <taxon>Pseudomonadati</taxon>
        <taxon>Spirochaetota</taxon>
        <taxon>Spirochaetia</taxon>
        <taxon>Spirochaetales</taxon>
        <taxon>Spirochaetaceae</taxon>
        <taxon>Entomospira</taxon>
    </lineage>
</organism>
<evidence type="ECO:0000313" key="7">
    <source>
        <dbReference type="EMBL" id="NIZ47582.1"/>
    </source>
</evidence>
<evidence type="ECO:0000256" key="5">
    <source>
        <dbReference type="SAM" id="Phobius"/>
    </source>
</evidence>